<dbReference type="InterPro" id="IPR014729">
    <property type="entry name" value="Rossmann-like_a/b/a_fold"/>
</dbReference>
<dbReference type="RefSeq" id="WP_395812703.1">
    <property type="nucleotide sequence ID" value="NZ_CP043494.1"/>
</dbReference>
<dbReference type="Gene3D" id="3.40.50.620">
    <property type="entry name" value="HUPs"/>
    <property type="match status" value="1"/>
</dbReference>
<organism evidence="2 3">
    <name type="scientific">Archangium minus</name>
    <dbReference type="NCBI Taxonomy" id="83450"/>
    <lineage>
        <taxon>Bacteria</taxon>
        <taxon>Pseudomonadati</taxon>
        <taxon>Myxococcota</taxon>
        <taxon>Myxococcia</taxon>
        <taxon>Myxococcales</taxon>
        <taxon>Cystobacterineae</taxon>
        <taxon>Archangiaceae</taxon>
        <taxon>Archangium</taxon>
    </lineage>
</organism>
<gene>
    <name evidence="2" type="ORF">F0U60_00330</name>
</gene>
<dbReference type="CDD" id="cd06259">
    <property type="entry name" value="YdcF-like"/>
    <property type="match status" value="1"/>
</dbReference>
<dbReference type="PANTHER" id="PTHR30336">
    <property type="entry name" value="INNER MEMBRANE PROTEIN, PROBABLE PERMEASE"/>
    <property type="match status" value="1"/>
</dbReference>
<dbReference type="InterPro" id="IPR051599">
    <property type="entry name" value="Cell_Envelope_Assoc"/>
</dbReference>
<proteinExistence type="predicted"/>
<feature type="domain" description="DUF218" evidence="1">
    <location>
        <begin position="29"/>
        <end position="174"/>
    </location>
</feature>
<reference evidence="2 3" key="1">
    <citation type="submission" date="2019-08" db="EMBL/GenBank/DDBJ databases">
        <title>Archangium and Cystobacter genomes.</title>
        <authorList>
            <person name="Chen I.-C.K."/>
            <person name="Wielgoss S."/>
        </authorList>
    </citation>
    <scope>NUCLEOTIDE SEQUENCE [LARGE SCALE GENOMIC DNA]</scope>
    <source>
        <strain evidence="2 3">Cbm 6</strain>
    </source>
</reference>
<dbReference type="EMBL" id="CP043494">
    <property type="protein sequence ID" value="WNG42711.1"/>
    <property type="molecule type" value="Genomic_DNA"/>
</dbReference>
<dbReference type="Pfam" id="PF02698">
    <property type="entry name" value="DUF218"/>
    <property type="match status" value="1"/>
</dbReference>
<keyword evidence="3" id="KW-1185">Reference proteome</keyword>
<dbReference type="PANTHER" id="PTHR30336:SF4">
    <property type="entry name" value="ENVELOPE BIOGENESIS FACTOR ELYC"/>
    <property type="match status" value="1"/>
</dbReference>
<evidence type="ECO:0000313" key="2">
    <source>
        <dbReference type="EMBL" id="WNG42711.1"/>
    </source>
</evidence>
<name>A0ABY9WP16_9BACT</name>
<dbReference type="Proteomes" id="UP001611383">
    <property type="component" value="Chromosome"/>
</dbReference>
<protein>
    <submittedName>
        <fullName evidence="2">YdcF family protein</fullName>
    </submittedName>
</protein>
<sequence>MRTDLSPDEIRKIADYVMPITPLEPAELVFVFGTPHHCEPLADAAAELWRSGMARRIIATGGLTGRLIEPEAEVMRRLLAARGVPNENILTEEKSTNTGENVEFALPIINRAFGLENVGSVIAVTKLFAARRCLMTLERYWPSVKKMVRPVNYFRTTRERWNEDPELRVRVLREHEKIPRYLELGFLRELR</sequence>
<accession>A0ABY9WP16</accession>
<evidence type="ECO:0000313" key="3">
    <source>
        <dbReference type="Proteomes" id="UP001611383"/>
    </source>
</evidence>
<dbReference type="InterPro" id="IPR003848">
    <property type="entry name" value="DUF218"/>
</dbReference>
<evidence type="ECO:0000259" key="1">
    <source>
        <dbReference type="Pfam" id="PF02698"/>
    </source>
</evidence>